<dbReference type="AlphaFoldDB" id="T1GF50"/>
<dbReference type="EMBL" id="CAQQ02054394">
    <property type="status" value="NOT_ANNOTATED_CDS"/>
    <property type="molecule type" value="Genomic_DNA"/>
</dbReference>
<keyword evidence="2" id="KW-1185">Reference proteome</keyword>
<name>T1GF50_MEGSC</name>
<dbReference type="EnsemblMetazoa" id="MESCA001979-RA">
    <property type="protein sequence ID" value="MESCA001979-PA"/>
    <property type="gene ID" value="MESCA001979"/>
</dbReference>
<dbReference type="PANTHER" id="PTHR21261">
    <property type="entry name" value="BEAT PROTEIN"/>
    <property type="match status" value="1"/>
</dbReference>
<evidence type="ECO:0000313" key="2">
    <source>
        <dbReference type="Proteomes" id="UP000015102"/>
    </source>
</evidence>
<dbReference type="OMA" id="DHALLEC"/>
<dbReference type="Proteomes" id="UP000015102">
    <property type="component" value="Unassembled WGS sequence"/>
</dbReference>
<dbReference type="PANTHER" id="PTHR21261:SF8">
    <property type="entry name" value="BEATEN PATH IA, ISOFORM B-RELATED"/>
    <property type="match status" value="1"/>
</dbReference>
<dbReference type="STRING" id="36166.T1GF50"/>
<dbReference type="EMBL" id="CAQQ02054393">
    <property type="status" value="NOT_ANNOTATED_CDS"/>
    <property type="molecule type" value="Genomic_DNA"/>
</dbReference>
<protein>
    <recommendedName>
        <fullName evidence="3">Ig-like domain-containing protein</fullName>
    </recommendedName>
</protein>
<organism evidence="1 2">
    <name type="scientific">Megaselia scalaris</name>
    <name type="common">Humpbacked fly</name>
    <name type="synonym">Phora scalaris</name>
    <dbReference type="NCBI Taxonomy" id="36166"/>
    <lineage>
        <taxon>Eukaryota</taxon>
        <taxon>Metazoa</taxon>
        <taxon>Ecdysozoa</taxon>
        <taxon>Arthropoda</taxon>
        <taxon>Hexapoda</taxon>
        <taxon>Insecta</taxon>
        <taxon>Pterygota</taxon>
        <taxon>Neoptera</taxon>
        <taxon>Endopterygota</taxon>
        <taxon>Diptera</taxon>
        <taxon>Brachycera</taxon>
        <taxon>Muscomorpha</taxon>
        <taxon>Platypezoidea</taxon>
        <taxon>Phoridae</taxon>
        <taxon>Megaseliini</taxon>
        <taxon>Megaselia</taxon>
    </lineage>
</organism>
<evidence type="ECO:0000313" key="1">
    <source>
        <dbReference type="EnsemblMetazoa" id="MESCA001979-PA"/>
    </source>
</evidence>
<reference evidence="1" key="2">
    <citation type="submission" date="2015-06" db="UniProtKB">
        <authorList>
            <consortium name="EnsemblMetazoa"/>
        </authorList>
    </citation>
    <scope>IDENTIFICATION</scope>
</reference>
<dbReference type="GO" id="GO:0008045">
    <property type="term" value="P:motor neuron axon guidance"/>
    <property type="evidence" value="ECO:0007669"/>
    <property type="project" value="TreeGrafter"/>
</dbReference>
<proteinExistence type="predicted"/>
<accession>T1GF50</accession>
<dbReference type="FunFam" id="2.60.40.10:FF:000437">
    <property type="entry name" value="Beat-IIIc, isoform A"/>
    <property type="match status" value="1"/>
</dbReference>
<dbReference type="HOGENOM" id="CLU_2212936_0_0_1"/>
<reference evidence="2" key="1">
    <citation type="submission" date="2013-02" db="EMBL/GenBank/DDBJ databases">
        <authorList>
            <person name="Hughes D."/>
        </authorList>
    </citation>
    <scope>NUCLEOTIDE SEQUENCE</scope>
    <source>
        <strain>Durham</strain>
        <strain evidence="2">NC isolate 2 -- Noor lab</strain>
    </source>
</reference>
<sequence length="107" mass="12152">MEDDTLYSVKWYKGRREFFRYTPKEKPSMKIFSHPGINVDQSESNESHVLLTSVSLNITGKFSCEVSADAPTFHTAFHTGEMEVVGKLYRTQGDLLWGSNISILFGL</sequence>
<evidence type="ECO:0008006" key="3">
    <source>
        <dbReference type="Google" id="ProtNLM"/>
    </source>
</evidence>